<dbReference type="EMBL" id="CADCTO010000412">
    <property type="protein sequence ID" value="CAA9274447.1"/>
    <property type="molecule type" value="Genomic_DNA"/>
</dbReference>
<gene>
    <name evidence="1" type="ORF">AVDCRST_MAG63-3128</name>
</gene>
<reference evidence="1" key="1">
    <citation type="submission" date="2020-02" db="EMBL/GenBank/DDBJ databases">
        <authorList>
            <person name="Meier V. D."/>
        </authorList>
    </citation>
    <scope>NUCLEOTIDE SEQUENCE</scope>
    <source>
        <strain evidence="1">AVDCRST_MAG63</strain>
    </source>
</reference>
<sequence length="119" mass="13100">MREDDEKVRMIKQGVLADVSCVLARAGGADIDAEYAFTAARNICSILFAHPHAPSPEIPKLFWDTPLGRAVGVCCGTQLDEPRVKTTLRIPLSVRERLRLEAEALNKSLTDIISEKLAK</sequence>
<organism evidence="1">
    <name type="scientific">uncultured Armatimonadetes bacterium</name>
    <dbReference type="NCBI Taxonomy" id="157466"/>
    <lineage>
        <taxon>Bacteria</taxon>
        <taxon>Bacillati</taxon>
        <taxon>Armatimonadota</taxon>
        <taxon>environmental samples</taxon>
    </lineage>
</organism>
<evidence type="ECO:0000313" key="1">
    <source>
        <dbReference type="EMBL" id="CAA9274447.1"/>
    </source>
</evidence>
<accession>A0A6J4JEG1</accession>
<protein>
    <submittedName>
        <fullName evidence="1">Uncharacterized protein</fullName>
    </submittedName>
</protein>
<proteinExistence type="predicted"/>
<dbReference type="AlphaFoldDB" id="A0A6J4JEG1"/>
<name>A0A6J4JEG1_9BACT</name>